<name>A0A4Q0M6Z9_9HYPH</name>
<dbReference type="InterPro" id="IPR000182">
    <property type="entry name" value="GNAT_dom"/>
</dbReference>
<evidence type="ECO:0000313" key="4">
    <source>
        <dbReference type="EMBL" id="RXF68775.1"/>
    </source>
</evidence>
<dbReference type="PANTHER" id="PTHR43420:SF12">
    <property type="entry name" value="N-ACETYLTRANSFERASE DOMAIN-CONTAINING PROTEIN"/>
    <property type="match status" value="1"/>
</dbReference>
<dbReference type="PROSITE" id="PS51186">
    <property type="entry name" value="GNAT"/>
    <property type="match status" value="1"/>
</dbReference>
<accession>A0A4Q0M6Z9</accession>
<dbReference type="AlphaFoldDB" id="A0A4Q0M6Z9"/>
<dbReference type="Proteomes" id="UP000289708">
    <property type="component" value="Unassembled WGS sequence"/>
</dbReference>
<dbReference type="SUPFAM" id="SSF55729">
    <property type="entry name" value="Acyl-CoA N-acyltransferases (Nat)"/>
    <property type="match status" value="1"/>
</dbReference>
<dbReference type="InterPro" id="IPR016181">
    <property type="entry name" value="Acyl_CoA_acyltransferase"/>
</dbReference>
<protein>
    <submittedName>
        <fullName evidence="4">GNAT family N-acetyltransferase</fullName>
    </submittedName>
</protein>
<organism evidence="4 5">
    <name type="scientific">Hansschlegelia zhihuaiae</name>
    <dbReference type="NCBI Taxonomy" id="405005"/>
    <lineage>
        <taxon>Bacteria</taxon>
        <taxon>Pseudomonadati</taxon>
        <taxon>Pseudomonadota</taxon>
        <taxon>Alphaproteobacteria</taxon>
        <taxon>Hyphomicrobiales</taxon>
        <taxon>Methylopilaceae</taxon>
        <taxon>Hansschlegelia</taxon>
    </lineage>
</organism>
<gene>
    <name evidence="4" type="ORF">EK403_19525</name>
</gene>
<dbReference type="PANTHER" id="PTHR43420">
    <property type="entry name" value="ACETYLTRANSFERASE"/>
    <property type="match status" value="1"/>
</dbReference>
<evidence type="ECO:0000256" key="2">
    <source>
        <dbReference type="ARBA" id="ARBA00023315"/>
    </source>
</evidence>
<dbReference type="Gene3D" id="3.40.630.30">
    <property type="match status" value="1"/>
</dbReference>
<reference evidence="4 5" key="1">
    <citation type="submission" date="2018-12" db="EMBL/GenBank/DDBJ databases">
        <title>bacterium Hansschlegelia zhihuaiae S113.</title>
        <authorList>
            <person name="He J."/>
        </authorList>
    </citation>
    <scope>NUCLEOTIDE SEQUENCE [LARGE SCALE GENOMIC DNA]</scope>
    <source>
        <strain evidence="4 5">S 113</strain>
    </source>
</reference>
<evidence type="ECO:0000259" key="3">
    <source>
        <dbReference type="PROSITE" id="PS51186"/>
    </source>
</evidence>
<dbReference type="InterPro" id="IPR050680">
    <property type="entry name" value="YpeA/RimI_acetyltransf"/>
</dbReference>
<proteinExistence type="predicted"/>
<dbReference type="OrthoDB" id="9804026at2"/>
<comment type="caution">
    <text evidence="4">The sequence shown here is derived from an EMBL/GenBank/DDBJ whole genome shotgun (WGS) entry which is preliminary data.</text>
</comment>
<sequence length="166" mass="18251">MFWLWFWDAYLARSAAWAVGPADAGDADELARIHGQAFARGWSVEEMEQLLHDRAVTACVLRREGRDKAYGFALSRVAEDEAEVLSIAVAEARRGSGGGAALLGRHLGRLASQGVRRVVLEVDEDNASALALYGRFGFVQVGRRRAYYARQDGRRGTAKVMALELP</sequence>
<keyword evidence="5" id="KW-1185">Reference proteome</keyword>
<keyword evidence="1 4" id="KW-0808">Transferase</keyword>
<feature type="domain" description="N-acetyltransferase" evidence="3">
    <location>
        <begin position="17"/>
        <end position="166"/>
    </location>
</feature>
<dbReference type="GO" id="GO:0016747">
    <property type="term" value="F:acyltransferase activity, transferring groups other than amino-acyl groups"/>
    <property type="evidence" value="ECO:0007669"/>
    <property type="project" value="InterPro"/>
</dbReference>
<keyword evidence="2" id="KW-0012">Acyltransferase</keyword>
<dbReference type="EMBL" id="RYFI01000024">
    <property type="protein sequence ID" value="RXF68775.1"/>
    <property type="molecule type" value="Genomic_DNA"/>
</dbReference>
<evidence type="ECO:0000256" key="1">
    <source>
        <dbReference type="ARBA" id="ARBA00022679"/>
    </source>
</evidence>
<dbReference type="Pfam" id="PF00583">
    <property type="entry name" value="Acetyltransf_1"/>
    <property type="match status" value="1"/>
</dbReference>
<evidence type="ECO:0000313" key="5">
    <source>
        <dbReference type="Proteomes" id="UP000289708"/>
    </source>
</evidence>